<dbReference type="Gene3D" id="3.90.226.10">
    <property type="entry name" value="2-enoyl-CoA Hydratase, Chain A, domain 1"/>
    <property type="match status" value="1"/>
</dbReference>
<evidence type="ECO:0000256" key="2">
    <source>
        <dbReference type="SAM" id="MobiDB-lite"/>
    </source>
</evidence>
<organism evidence="3 4">
    <name type="scientific">Mycobacterium alsense</name>
    <dbReference type="NCBI Taxonomy" id="324058"/>
    <lineage>
        <taxon>Bacteria</taxon>
        <taxon>Bacillati</taxon>
        <taxon>Actinomycetota</taxon>
        <taxon>Actinomycetes</taxon>
        <taxon>Mycobacteriales</taxon>
        <taxon>Mycobacteriaceae</taxon>
        <taxon>Mycobacterium</taxon>
    </lineage>
</organism>
<evidence type="ECO:0000256" key="1">
    <source>
        <dbReference type="ARBA" id="ARBA00005254"/>
    </source>
</evidence>
<dbReference type="GO" id="GO:0003824">
    <property type="term" value="F:catalytic activity"/>
    <property type="evidence" value="ECO:0007669"/>
    <property type="project" value="UniProtKB-ARBA"/>
</dbReference>
<dbReference type="EMBL" id="JACKVH010000017">
    <property type="protein sequence ID" value="MCV7380414.1"/>
    <property type="molecule type" value="Genomic_DNA"/>
</dbReference>
<name>A0AA41XRM1_9MYCO</name>
<reference evidence="3" key="2">
    <citation type="journal article" date="2022" name="BMC Genomics">
        <title>Comparative genome analysis of mycobacteria focusing on tRNA and non-coding RNA.</title>
        <authorList>
            <person name="Behra P.R.K."/>
            <person name="Pettersson B.M.F."/>
            <person name="Ramesh M."/>
            <person name="Das S."/>
            <person name="Dasgupta S."/>
            <person name="Kirsebom L.A."/>
        </authorList>
    </citation>
    <scope>NUCLEOTIDE SEQUENCE</scope>
    <source>
        <strain evidence="3">CCUG 55640</strain>
    </source>
</reference>
<proteinExistence type="inferred from homology"/>
<dbReference type="CDD" id="cd06558">
    <property type="entry name" value="crotonase-like"/>
    <property type="match status" value="1"/>
</dbReference>
<dbReference type="InterPro" id="IPR001753">
    <property type="entry name" value="Enoyl-CoA_hydra/iso"/>
</dbReference>
<comment type="caution">
    <text evidence="3">The sequence shown here is derived from an EMBL/GenBank/DDBJ whole genome shotgun (WGS) entry which is preliminary data.</text>
</comment>
<gene>
    <name evidence="3" type="ORF">H7K38_17385</name>
</gene>
<dbReference type="AlphaFoldDB" id="A0AA41XRM1"/>
<accession>A0AA41XRM1</accession>
<comment type="similarity">
    <text evidence="1">Belongs to the enoyl-CoA hydratase/isomerase family.</text>
</comment>
<feature type="region of interest" description="Disordered" evidence="2">
    <location>
        <begin position="1"/>
        <end position="22"/>
    </location>
</feature>
<dbReference type="PANTHER" id="PTHR43459">
    <property type="entry name" value="ENOYL-COA HYDRATASE"/>
    <property type="match status" value="1"/>
</dbReference>
<dbReference type="SUPFAM" id="SSF52096">
    <property type="entry name" value="ClpP/crotonase"/>
    <property type="match status" value="1"/>
</dbReference>
<dbReference type="Proteomes" id="UP001141650">
    <property type="component" value="Unassembled WGS sequence"/>
</dbReference>
<dbReference type="PANTHER" id="PTHR43459:SF1">
    <property type="entry name" value="EG:BACN32G11.4 PROTEIN"/>
    <property type="match status" value="1"/>
</dbReference>
<sequence>MGNRIGGERPDSTVSDEAARADAEGSVVVGRDGPVLRIMLDRPGRRNSLTRLMIGTLVGALTDAAADDSLRAIHIRGAGDDFCSGADWVATNEPGGPRPRAGDLVRRIPHAAHRVIELVATVQLPVVCSVRGWAVGFGCNLALAADFTVAATEAVFWEPFVDRGFSPDTGSTWLLPRLAGVARARRMLLLGEKLSAADAADWGLIHQAVSPAELDDAAEQLVERLAAGPTAAIGLAKQALAFGQHATLDQAMTQELFNLELSCRTSDFKEGLEAFRQRRAPKFRGR</sequence>
<dbReference type="InterPro" id="IPR014748">
    <property type="entry name" value="Enoyl-CoA_hydra_C"/>
</dbReference>
<evidence type="ECO:0000313" key="4">
    <source>
        <dbReference type="Proteomes" id="UP001141650"/>
    </source>
</evidence>
<dbReference type="RefSeq" id="WP_142276208.1">
    <property type="nucleotide sequence ID" value="NZ_JACKVH010000017.1"/>
</dbReference>
<dbReference type="Pfam" id="PF00378">
    <property type="entry name" value="ECH_1"/>
    <property type="match status" value="1"/>
</dbReference>
<protein>
    <submittedName>
        <fullName evidence="3">Enoyl-CoA hydratase/isomerase family protein</fullName>
    </submittedName>
</protein>
<evidence type="ECO:0000313" key="3">
    <source>
        <dbReference type="EMBL" id="MCV7380414.1"/>
    </source>
</evidence>
<dbReference type="Gene3D" id="1.10.12.10">
    <property type="entry name" value="Lyase 2-enoyl-coa Hydratase, Chain A, domain 2"/>
    <property type="match status" value="1"/>
</dbReference>
<dbReference type="InterPro" id="IPR029045">
    <property type="entry name" value="ClpP/crotonase-like_dom_sf"/>
</dbReference>
<reference evidence="3" key="1">
    <citation type="submission" date="2020-07" db="EMBL/GenBank/DDBJ databases">
        <authorList>
            <person name="Pettersson B.M.F."/>
            <person name="Behra P.R.K."/>
            <person name="Ramesh M."/>
            <person name="Das S."/>
            <person name="Dasgupta S."/>
            <person name="Kirsebom L.A."/>
        </authorList>
    </citation>
    <scope>NUCLEOTIDE SEQUENCE</scope>
    <source>
        <strain evidence="3">CCUG 55640</strain>
    </source>
</reference>